<keyword evidence="1" id="KW-0436">Ligase</keyword>
<protein>
    <submittedName>
        <fullName evidence="1">E3 SUMO-protein ligase pli1</fullName>
    </submittedName>
</protein>
<dbReference type="EMBL" id="QTSX02004484">
    <property type="protein sequence ID" value="KAJ9064381.1"/>
    <property type="molecule type" value="Genomic_DNA"/>
</dbReference>
<organism evidence="1 2">
    <name type="scientific">Entomophthora muscae</name>
    <dbReference type="NCBI Taxonomy" id="34485"/>
    <lineage>
        <taxon>Eukaryota</taxon>
        <taxon>Fungi</taxon>
        <taxon>Fungi incertae sedis</taxon>
        <taxon>Zoopagomycota</taxon>
        <taxon>Entomophthoromycotina</taxon>
        <taxon>Entomophthoromycetes</taxon>
        <taxon>Entomophthorales</taxon>
        <taxon>Entomophthoraceae</taxon>
        <taxon>Entomophthora</taxon>
    </lineage>
</organism>
<sequence length="482" mass="54647">MISGARDPFPIEFNRGYLRTLSRYKLAQIAREMCLEMRCKIFYSPIKDDLVDWISDECYFTFCESNQQRITSFFRLINQIKYDSSTSRNPSIITRGHRQRVSCHRPSQRNNPPPPPQTFSFITSQKKPPTPKAPSPKRIPSPKAPSPKQIPSNVQAKQLAQFKPSLFYRILEPISCVKEVPASSVQHSVVVELPLTESDIQFLTSTRSDKLSPGIKLFCTHSKGFEKLKDGDDPLCVMFPEKCDLHINGKRTKANLRGKKLHPGTTRAPDVHPFIVIARGVTNRIELFYEADEAFLLVAQKALFTPISMIVDDIIATRSISAAEIKHKLFSNRDEDDLVATVKLSLKCPLGFIRISQPFRSVHCTHAQCFDGRIFFQMNEQMETWQCPVCQSSMDPAKDIFRDEFFLSILENTGPHVESVLLDVDGSWSIPSPLSTSGISPEHNTMVIDLCREQPHEDIVDLTLSDDDTPKSTNQTSAFPYH</sequence>
<proteinExistence type="predicted"/>
<reference evidence="1" key="1">
    <citation type="submission" date="2022-04" db="EMBL/GenBank/DDBJ databases">
        <title>Genome of the entomopathogenic fungus Entomophthora muscae.</title>
        <authorList>
            <person name="Elya C."/>
            <person name="Lovett B.R."/>
            <person name="Lee E."/>
            <person name="Macias A.M."/>
            <person name="Hajek A.E."/>
            <person name="De Bivort B.L."/>
            <person name="Kasson M.T."/>
            <person name="De Fine Licht H.H."/>
            <person name="Stajich J.E."/>
        </authorList>
    </citation>
    <scope>NUCLEOTIDE SEQUENCE</scope>
    <source>
        <strain evidence="1">Berkeley</strain>
    </source>
</reference>
<accession>A0ACC2SPS8</accession>
<gene>
    <name evidence="1" type="primary">pli1_6</name>
    <name evidence="1" type="ORF">DSO57_1031330</name>
</gene>
<name>A0ACC2SPS8_9FUNG</name>
<evidence type="ECO:0000313" key="2">
    <source>
        <dbReference type="Proteomes" id="UP001165960"/>
    </source>
</evidence>
<dbReference type="Proteomes" id="UP001165960">
    <property type="component" value="Unassembled WGS sequence"/>
</dbReference>
<evidence type="ECO:0000313" key="1">
    <source>
        <dbReference type="EMBL" id="KAJ9064381.1"/>
    </source>
</evidence>
<comment type="caution">
    <text evidence="1">The sequence shown here is derived from an EMBL/GenBank/DDBJ whole genome shotgun (WGS) entry which is preliminary data.</text>
</comment>
<keyword evidence="2" id="KW-1185">Reference proteome</keyword>